<reference evidence="2" key="1">
    <citation type="journal article" date="2010" name="ISME J.">
        <title>Metagenome of the Mediterranean deep chlorophyll maximum studied by direct and fosmid library 454 pyrosequencing.</title>
        <authorList>
            <person name="Ghai R."/>
            <person name="Martin-Cuadrado A.B."/>
            <person name="Molto A.G."/>
            <person name="Heredia I.G."/>
            <person name="Cabrera R."/>
            <person name="Martin J."/>
            <person name="Verdu M."/>
            <person name="Deschamps P."/>
            <person name="Moreira D."/>
            <person name="Lopez-Garcia P."/>
            <person name="Mira A."/>
            <person name="Rodriguez-Valera F."/>
        </authorList>
    </citation>
    <scope>NUCLEOTIDE SEQUENCE</scope>
</reference>
<dbReference type="CDD" id="cd00093">
    <property type="entry name" value="HTH_XRE"/>
    <property type="match status" value="1"/>
</dbReference>
<protein>
    <recommendedName>
        <fullName evidence="1">HTH cro/C1-type domain-containing protein</fullName>
    </recommendedName>
</protein>
<dbReference type="Gene3D" id="1.10.260.40">
    <property type="entry name" value="lambda repressor-like DNA-binding domains"/>
    <property type="match status" value="1"/>
</dbReference>
<dbReference type="GO" id="GO:0003677">
    <property type="term" value="F:DNA binding"/>
    <property type="evidence" value="ECO:0007669"/>
    <property type="project" value="InterPro"/>
</dbReference>
<sequence length="184" mass="20935">MKQDSAFVRRLREIFDGASMAEIARRLELPHATIRNYFGGRLPSSDVLIRIAETTGVSINWLLTGKGPVYLSEAKEIDIDSLIDRKIEEAIGRRLSAVGEVKTPASNAVNEESPDQFDVEAALENFRDPNRIMSEWFRFEGRKYPKDFGVVFFAGWESYTEREKLDAIRDAKKVLDRNLLHGGK</sequence>
<dbReference type="InterPro" id="IPR010982">
    <property type="entry name" value="Lambda_DNA-bd_dom_sf"/>
</dbReference>
<evidence type="ECO:0000259" key="1">
    <source>
        <dbReference type="PROSITE" id="PS50943"/>
    </source>
</evidence>
<dbReference type="AlphaFoldDB" id="D6PJV8"/>
<name>D6PJV8_9ZZZZ</name>
<evidence type="ECO:0000313" key="2">
    <source>
        <dbReference type="EMBL" id="ADD96009.1"/>
    </source>
</evidence>
<dbReference type="SUPFAM" id="SSF47413">
    <property type="entry name" value="lambda repressor-like DNA-binding domains"/>
    <property type="match status" value="1"/>
</dbReference>
<dbReference type="EMBL" id="GU943114">
    <property type="protein sequence ID" value="ADD96009.1"/>
    <property type="molecule type" value="Genomic_DNA"/>
</dbReference>
<proteinExistence type="predicted"/>
<dbReference type="GO" id="GO:0045892">
    <property type="term" value="P:negative regulation of DNA-templated transcription"/>
    <property type="evidence" value="ECO:0007669"/>
    <property type="project" value="InterPro"/>
</dbReference>
<dbReference type="InterPro" id="IPR001387">
    <property type="entry name" value="Cro/C1-type_HTH"/>
</dbReference>
<dbReference type="InterPro" id="IPR010744">
    <property type="entry name" value="Phage_CI_N"/>
</dbReference>
<dbReference type="SMART" id="SM00530">
    <property type="entry name" value="HTH_XRE"/>
    <property type="match status" value="1"/>
</dbReference>
<feature type="domain" description="HTH cro/C1-type" evidence="1">
    <location>
        <begin position="8"/>
        <end position="62"/>
    </location>
</feature>
<accession>D6PJV8</accession>
<organism evidence="2">
    <name type="scientific">uncultured organism MedDCM-OCT-S04-C138</name>
    <dbReference type="NCBI Taxonomy" id="743609"/>
    <lineage>
        <taxon>unclassified sequences</taxon>
        <taxon>environmental samples</taxon>
    </lineage>
</organism>
<dbReference type="Pfam" id="PF07022">
    <property type="entry name" value="Phage_CI_repr"/>
    <property type="match status" value="1"/>
</dbReference>
<dbReference type="PROSITE" id="PS50943">
    <property type="entry name" value="HTH_CROC1"/>
    <property type="match status" value="1"/>
</dbReference>